<dbReference type="PRINTS" id="PR01782">
    <property type="entry name" value="MCEVIRFACTOR"/>
</dbReference>
<reference evidence="3" key="2">
    <citation type="submission" date="2016-10" db="EMBL/GenBank/DDBJ databases">
        <authorList>
            <person name="de Groot N.N."/>
        </authorList>
    </citation>
    <scope>NUCLEOTIDE SEQUENCE [LARGE SCALE GENOMIC DNA]</scope>
    <source>
        <strain evidence="3">ATCC 20501</strain>
    </source>
</reference>
<dbReference type="AlphaFoldDB" id="A0A1H6EGS6"/>
<sequence length="338" mass="36516">MKPLRERNQAVVGVVTIVLLVLVTSGAFFAKDLPVLGGSTYQAYFTESAGLAAGNDVRIAGIRSGEVTDVSLEGNRVLVSFRVDEAEVGDRSRAGIEIKTLLGEKFLALQPEGEQELSEPIPVERTAAPFDIPDALDQLTRTAEEVDGEQLAQSFRVLADTFRGAPEHFGEAVDGLSALSQTISSRDQQLSELLRNTSGVSRIVADRDEQVQRLIADGNLLLTELQQRRSAISSLLSGTQKLSDELRGLVADNQAQLGPTLDQLNQLTEMLQRNQDNLGRTIEAMAPYVRGFNNTVGNGRWFDGYICGLFPPPINAGPLQTNTTSCELPVPSRPVGGD</sequence>
<dbReference type="NCBIfam" id="TIGR00996">
    <property type="entry name" value="Mtu_fam_mce"/>
    <property type="match status" value="1"/>
</dbReference>
<evidence type="ECO:0000259" key="1">
    <source>
        <dbReference type="Pfam" id="PF02470"/>
    </source>
</evidence>
<dbReference type="EMBL" id="FNVB01000012">
    <property type="protein sequence ID" value="SEG96471.1"/>
    <property type="molecule type" value="Genomic_DNA"/>
</dbReference>
<dbReference type="Pfam" id="PF11887">
    <property type="entry name" value="Mce4_CUP1"/>
    <property type="match status" value="1"/>
</dbReference>
<evidence type="ECO:0000313" key="4">
    <source>
        <dbReference type="EMBL" id="SFF07344.1"/>
    </source>
</evidence>
<gene>
    <name evidence="3" type="ORF">SAMN02982929_06435</name>
    <name evidence="4" type="ORF">SAMN05216506_118113</name>
</gene>
<dbReference type="Pfam" id="PF02470">
    <property type="entry name" value="MlaD"/>
    <property type="match status" value="1"/>
</dbReference>
<accession>A0A1I2FPC5</accession>
<dbReference type="EMBL" id="FOME01000018">
    <property type="protein sequence ID" value="SFF07344.1"/>
    <property type="molecule type" value="Genomic_DNA"/>
</dbReference>
<evidence type="ECO:0000313" key="5">
    <source>
        <dbReference type="Proteomes" id="UP000199690"/>
    </source>
</evidence>
<evidence type="ECO:0000313" key="6">
    <source>
        <dbReference type="Proteomes" id="UP000236729"/>
    </source>
</evidence>
<feature type="domain" description="Mce/MlaD" evidence="1">
    <location>
        <begin position="38"/>
        <end position="111"/>
    </location>
</feature>
<dbReference type="PANTHER" id="PTHR33371">
    <property type="entry name" value="INTERMEMBRANE PHOSPHOLIPID TRANSPORT SYSTEM BINDING PROTEIN MLAD-RELATED"/>
    <property type="match status" value="1"/>
</dbReference>
<evidence type="ECO:0000313" key="3">
    <source>
        <dbReference type="EMBL" id="SEG96471.1"/>
    </source>
</evidence>
<dbReference type="InterPro" id="IPR052336">
    <property type="entry name" value="MlaD_Phospholipid_Transporter"/>
</dbReference>
<dbReference type="InterPro" id="IPR003399">
    <property type="entry name" value="Mce/MlaD"/>
</dbReference>
<evidence type="ECO:0000259" key="2">
    <source>
        <dbReference type="Pfam" id="PF11887"/>
    </source>
</evidence>
<name>A0A1H6EGS6_9PSEU</name>
<protein>
    <submittedName>
        <fullName evidence="3">Phospholipid/cholesterol/gamma-HCH transport system substrate-binding protein</fullName>
    </submittedName>
</protein>
<feature type="domain" description="Mammalian cell entry C-terminal" evidence="2">
    <location>
        <begin position="120"/>
        <end position="299"/>
    </location>
</feature>
<dbReference type="Proteomes" id="UP000236729">
    <property type="component" value="Unassembled WGS sequence"/>
</dbReference>
<dbReference type="GO" id="GO:0005576">
    <property type="term" value="C:extracellular region"/>
    <property type="evidence" value="ECO:0007669"/>
    <property type="project" value="TreeGrafter"/>
</dbReference>
<dbReference type="InterPro" id="IPR024516">
    <property type="entry name" value="Mce_C"/>
</dbReference>
<dbReference type="Proteomes" id="UP000199690">
    <property type="component" value="Unassembled WGS sequence"/>
</dbReference>
<organism evidence="3 6">
    <name type="scientific">Saccharopolyspora kobensis</name>
    <dbReference type="NCBI Taxonomy" id="146035"/>
    <lineage>
        <taxon>Bacteria</taxon>
        <taxon>Bacillati</taxon>
        <taxon>Actinomycetota</taxon>
        <taxon>Actinomycetes</taxon>
        <taxon>Pseudonocardiales</taxon>
        <taxon>Pseudonocardiaceae</taxon>
        <taxon>Saccharopolyspora</taxon>
    </lineage>
</organism>
<dbReference type="PANTHER" id="PTHR33371:SF18">
    <property type="entry name" value="MCE-FAMILY PROTEIN MCE3C"/>
    <property type="match status" value="1"/>
</dbReference>
<reference evidence="5 6" key="1">
    <citation type="submission" date="2016-10" db="EMBL/GenBank/DDBJ databases">
        <authorList>
            <person name="Varghese N."/>
            <person name="Submissions S."/>
        </authorList>
    </citation>
    <scope>NUCLEOTIDE SEQUENCE [LARGE SCALE GENOMIC DNA]</scope>
    <source>
        <strain evidence="6">ATCC 20501</strain>
        <strain evidence="4 5">CGMCC 4.3529</strain>
    </source>
</reference>
<proteinExistence type="predicted"/>
<dbReference type="RefSeq" id="WP_093358061.1">
    <property type="nucleotide sequence ID" value="NZ_FNVB01000012.1"/>
</dbReference>
<keyword evidence="5" id="KW-1185">Reference proteome</keyword>
<dbReference type="InterPro" id="IPR005693">
    <property type="entry name" value="Mce"/>
</dbReference>
<dbReference type="SMR" id="A0A1H6EGS6"/>
<accession>A0A1H6EGS6</accession>